<evidence type="ECO:0000313" key="4">
    <source>
        <dbReference type="Proteomes" id="UP000199236"/>
    </source>
</evidence>
<dbReference type="OrthoDB" id="6174504at2"/>
<dbReference type="Proteomes" id="UP000199236">
    <property type="component" value="Unassembled WGS sequence"/>
</dbReference>
<reference evidence="3 4" key="1">
    <citation type="submission" date="2016-10" db="EMBL/GenBank/DDBJ databases">
        <authorList>
            <person name="de Groot N.N."/>
        </authorList>
    </citation>
    <scope>NUCLEOTIDE SEQUENCE [LARGE SCALE GENOMIC DNA]</scope>
    <source>
        <strain evidence="3 4">CGMCC 1.9157</strain>
    </source>
</reference>
<accession>A0A1I5I553</accession>
<dbReference type="EMBL" id="FOVR01000008">
    <property type="protein sequence ID" value="SFO55300.1"/>
    <property type="molecule type" value="Genomic_DNA"/>
</dbReference>
<dbReference type="AlphaFoldDB" id="A0A1I5I553"/>
<protein>
    <submittedName>
        <fullName evidence="3">Putative tricarboxylic transport membrane protein</fullName>
    </submittedName>
</protein>
<organism evidence="3 4">
    <name type="scientific">Cohaesibacter marisflavi</name>
    <dbReference type="NCBI Taxonomy" id="655353"/>
    <lineage>
        <taxon>Bacteria</taxon>
        <taxon>Pseudomonadati</taxon>
        <taxon>Pseudomonadota</taxon>
        <taxon>Alphaproteobacteria</taxon>
        <taxon>Hyphomicrobiales</taxon>
        <taxon>Cohaesibacteraceae</taxon>
    </lineage>
</organism>
<dbReference type="Pfam" id="PF07331">
    <property type="entry name" value="TctB"/>
    <property type="match status" value="1"/>
</dbReference>
<evidence type="ECO:0000259" key="2">
    <source>
        <dbReference type="Pfam" id="PF07331"/>
    </source>
</evidence>
<gene>
    <name evidence="3" type="ORF">SAMN04488056_10831</name>
</gene>
<dbReference type="RefSeq" id="WP_090073572.1">
    <property type="nucleotide sequence ID" value="NZ_FOVR01000008.1"/>
</dbReference>
<keyword evidence="4" id="KW-1185">Reference proteome</keyword>
<keyword evidence="1" id="KW-1133">Transmembrane helix</keyword>
<feature type="transmembrane region" description="Helical" evidence="1">
    <location>
        <begin position="38"/>
        <end position="61"/>
    </location>
</feature>
<feature type="domain" description="DUF1468" evidence="2">
    <location>
        <begin position="8"/>
        <end position="148"/>
    </location>
</feature>
<evidence type="ECO:0000256" key="1">
    <source>
        <dbReference type="SAM" id="Phobius"/>
    </source>
</evidence>
<sequence>MRISDRVSGPAILLFGAAVIWGATKLPSVPGVRFGADLMPTLIGVGLICLGLSIFIGSLSVKVPVRILDLSEWDVPLRNKLAAIWSLAGLVIGGLLFEQVGFPLMGIIYMAVLMTLMGTKPKVTALVSILVVGALYIGFSKGLLVPLPIGLLGGLLP</sequence>
<feature type="transmembrane region" description="Helical" evidence="1">
    <location>
        <begin position="126"/>
        <end position="149"/>
    </location>
</feature>
<dbReference type="InterPro" id="IPR009936">
    <property type="entry name" value="DUF1468"/>
</dbReference>
<keyword evidence="1" id="KW-0812">Transmembrane</keyword>
<proteinExistence type="predicted"/>
<feature type="transmembrane region" description="Helical" evidence="1">
    <location>
        <begin position="81"/>
        <end position="97"/>
    </location>
</feature>
<evidence type="ECO:0000313" key="3">
    <source>
        <dbReference type="EMBL" id="SFO55300.1"/>
    </source>
</evidence>
<name>A0A1I5I553_9HYPH</name>
<dbReference type="STRING" id="655353.SAMN04488056_10831"/>
<keyword evidence="1" id="KW-0472">Membrane</keyword>